<dbReference type="NCBIfam" id="TIGR00756">
    <property type="entry name" value="PPR"/>
    <property type="match status" value="2"/>
</dbReference>
<dbReference type="Gene3D" id="1.25.40.10">
    <property type="entry name" value="Tetratricopeptide repeat domain"/>
    <property type="match status" value="3"/>
</dbReference>
<feature type="region of interest" description="Disordered" evidence="3">
    <location>
        <begin position="43"/>
        <end position="64"/>
    </location>
</feature>
<organism evidence="5 6">
    <name type="scientific">Frankliniella occidentalis</name>
    <name type="common">Western flower thrips</name>
    <name type="synonym">Euthrips occidentalis</name>
    <dbReference type="NCBI Taxonomy" id="133901"/>
    <lineage>
        <taxon>Eukaryota</taxon>
        <taxon>Metazoa</taxon>
        <taxon>Ecdysozoa</taxon>
        <taxon>Arthropoda</taxon>
        <taxon>Hexapoda</taxon>
        <taxon>Insecta</taxon>
        <taxon>Pterygota</taxon>
        <taxon>Neoptera</taxon>
        <taxon>Paraneoptera</taxon>
        <taxon>Thysanoptera</taxon>
        <taxon>Terebrantia</taxon>
        <taxon>Thripoidea</taxon>
        <taxon>Thripidae</taxon>
        <taxon>Frankliniella</taxon>
    </lineage>
</organism>
<dbReference type="GO" id="GO:0005759">
    <property type="term" value="C:mitochondrial matrix"/>
    <property type="evidence" value="ECO:0007669"/>
    <property type="project" value="TreeGrafter"/>
</dbReference>
<dbReference type="RefSeq" id="XP_026273833.1">
    <property type="nucleotide sequence ID" value="XM_026418048.2"/>
</dbReference>
<dbReference type="InterPro" id="IPR002885">
    <property type="entry name" value="PPR_rpt"/>
</dbReference>
<evidence type="ECO:0000313" key="5">
    <source>
        <dbReference type="Proteomes" id="UP000504606"/>
    </source>
</evidence>
<evidence type="ECO:0000259" key="4">
    <source>
        <dbReference type="Pfam" id="PF23276"/>
    </source>
</evidence>
<evidence type="ECO:0000256" key="2">
    <source>
        <dbReference type="PROSITE-ProRule" id="PRU00708"/>
    </source>
</evidence>
<name>A0A6J1RZR3_FRAOC</name>
<evidence type="ECO:0000256" key="3">
    <source>
        <dbReference type="SAM" id="MobiDB-lite"/>
    </source>
</evidence>
<dbReference type="Pfam" id="PF23276">
    <property type="entry name" value="TPR_24"/>
    <property type="match status" value="1"/>
</dbReference>
<evidence type="ECO:0000313" key="6">
    <source>
        <dbReference type="RefSeq" id="XP_026273833.1"/>
    </source>
</evidence>
<dbReference type="AlphaFoldDB" id="A0A6J1RZR3"/>
<dbReference type="InterPro" id="IPR057027">
    <property type="entry name" value="TPR_mt"/>
</dbReference>
<evidence type="ECO:0000256" key="1">
    <source>
        <dbReference type="ARBA" id="ARBA00022737"/>
    </source>
</evidence>
<accession>A0A6J1RZR3</accession>
<dbReference type="PANTHER" id="PTHR24014">
    <property type="entry name" value="2-OXOGLUTARATE AND IRON-DEPENDENT OXYGENASE DOMAIN-CONTAINING PROTEIN 2"/>
    <property type="match status" value="1"/>
</dbReference>
<dbReference type="PANTHER" id="PTHR24014:SF6">
    <property type="entry name" value="PENTATRICOPEPTIDE REPEAT-CONTAINING PROTEIN 1, MITOCHONDRIAL"/>
    <property type="match status" value="1"/>
</dbReference>
<dbReference type="OrthoDB" id="185373at2759"/>
<dbReference type="InterPro" id="IPR011990">
    <property type="entry name" value="TPR-like_helical_dom_sf"/>
</dbReference>
<dbReference type="Pfam" id="PF13041">
    <property type="entry name" value="PPR_2"/>
    <property type="match status" value="1"/>
</dbReference>
<dbReference type="KEGG" id="foc:113203391"/>
<dbReference type="Pfam" id="PF13812">
    <property type="entry name" value="PPR_3"/>
    <property type="match status" value="1"/>
</dbReference>
<feature type="repeat" description="PPR" evidence="2">
    <location>
        <begin position="170"/>
        <end position="204"/>
    </location>
</feature>
<keyword evidence="1" id="KW-0677">Repeat</keyword>
<feature type="compositionally biased region" description="Polar residues" evidence="3">
    <location>
        <begin position="43"/>
        <end position="56"/>
    </location>
</feature>
<dbReference type="GO" id="GO:0000049">
    <property type="term" value="F:tRNA binding"/>
    <property type="evidence" value="ECO:0007669"/>
    <property type="project" value="TreeGrafter"/>
</dbReference>
<proteinExistence type="predicted"/>
<feature type="repeat" description="PPR" evidence="2">
    <location>
        <begin position="244"/>
        <end position="278"/>
    </location>
</feature>
<gene>
    <name evidence="6" type="primary">LOC113203391</name>
</gene>
<dbReference type="GeneID" id="113203391"/>
<keyword evidence="5" id="KW-1185">Reference proteome</keyword>
<reference evidence="6" key="1">
    <citation type="submission" date="2025-08" db="UniProtKB">
        <authorList>
            <consortium name="RefSeq"/>
        </authorList>
    </citation>
    <scope>IDENTIFICATION</scope>
    <source>
        <tissue evidence="6">Whole organism</tissue>
    </source>
</reference>
<feature type="domain" description="Pentatricopeptide repeat-containing protein-mitochondrial" evidence="4">
    <location>
        <begin position="233"/>
        <end position="330"/>
    </location>
</feature>
<sequence>MGHYLRCGLQCRLPKFIFESSKSELLRCRNPFLRVLVNNSSSQKDFHSENSPVTSIKTDENLPPDYSKFQDERKISLPKSTVIAEDYSTIPQDDPDNFGTLTKSNNDILSVQEGSEEDKAEDKFISELPNYYPQKTYANMIKKYLRQRRFQDAVDVLMVTMLKEHRVKPEYYIYSILISYCGLTGYSKMAFKLYNDMKRRGLPVKDSVYTSLFNSYANSPYPSDGLQRTRHLFTLLTEKGININQITCHAILKAFARCGSIEEAFKLVDYMMSKKMTINKETMSFLFQACISDKDAGFRHALLVYRKMMQYRMKPDVFQFNLLLRCVRDCGLGDIVSTIDVFQRLGVENVDKLNTLQGGETLSDGYPWEEDPEFCAMNVAGSKTNSELQNKTSDLPEISSPKELLPDLLSQKPTLGCVVSLMQIEKPQDRLFLLGGVERFMREMDLHEAKPDIKTFNLMLECIPQTVVAEQTLLKLITKGGLKVDLLFFNTLIRRRVYRRQYDEAKDVLPLIASHGFQPDLMTYTNLAMTCRQKKDAYELLKAMDQTGVRPGVEFITAMFGCATSTYNMSYINLVLDVIDYEEIKVNKYFIKKAEDFYEKCLRVLKARPEKFRPETLVAINNFCSKYPEWKKHVEVEKDEHPWQHLRDKHPPDSKTDEEFFSEHVENYTPYERTFSRLGPTTSPKVRLEKLKKLKQEDPGRFKKKWRKKSSIDQLEGIPCITYQKIQPK</sequence>
<dbReference type="PROSITE" id="PS51375">
    <property type="entry name" value="PPR"/>
    <property type="match status" value="2"/>
</dbReference>
<dbReference type="GO" id="GO:0042780">
    <property type="term" value="P:tRNA 3'-end processing"/>
    <property type="evidence" value="ECO:0007669"/>
    <property type="project" value="TreeGrafter"/>
</dbReference>
<protein>
    <submittedName>
        <fullName evidence="6">Pentatricopeptide repeat-containing protein 1, mitochondrial</fullName>
    </submittedName>
</protein>
<dbReference type="Proteomes" id="UP000504606">
    <property type="component" value="Unplaced"/>
</dbReference>